<feature type="transmembrane region" description="Helical" evidence="6">
    <location>
        <begin position="275"/>
        <end position="294"/>
    </location>
</feature>
<gene>
    <name evidence="8" type="ORF">KIH74_28395</name>
</gene>
<evidence type="ECO:0000313" key="8">
    <source>
        <dbReference type="EMBL" id="MBT0772896.1"/>
    </source>
</evidence>
<organism evidence="8 9">
    <name type="scientific">Kineosporia corallincola</name>
    <dbReference type="NCBI Taxonomy" id="2835133"/>
    <lineage>
        <taxon>Bacteria</taxon>
        <taxon>Bacillati</taxon>
        <taxon>Actinomycetota</taxon>
        <taxon>Actinomycetes</taxon>
        <taxon>Kineosporiales</taxon>
        <taxon>Kineosporiaceae</taxon>
        <taxon>Kineosporia</taxon>
    </lineage>
</organism>
<dbReference type="InterPro" id="IPR036259">
    <property type="entry name" value="MFS_trans_sf"/>
</dbReference>
<comment type="caution">
    <text evidence="8">The sequence shown here is derived from an EMBL/GenBank/DDBJ whole genome shotgun (WGS) entry which is preliminary data.</text>
</comment>
<feature type="transmembrane region" description="Helical" evidence="6">
    <location>
        <begin position="100"/>
        <end position="118"/>
    </location>
</feature>
<evidence type="ECO:0000256" key="6">
    <source>
        <dbReference type="SAM" id="Phobius"/>
    </source>
</evidence>
<evidence type="ECO:0000256" key="2">
    <source>
        <dbReference type="ARBA" id="ARBA00022692"/>
    </source>
</evidence>
<proteinExistence type="predicted"/>
<dbReference type="RefSeq" id="WP_214159435.1">
    <property type="nucleotide sequence ID" value="NZ_JAHBAY010000014.1"/>
</dbReference>
<name>A0ABS5TP71_9ACTN</name>
<feature type="transmembrane region" description="Helical" evidence="6">
    <location>
        <begin position="372"/>
        <end position="390"/>
    </location>
</feature>
<dbReference type="PANTHER" id="PTHR23508:SF10">
    <property type="entry name" value="CARBOXYLIC ACID TRANSPORTER PROTEIN HOMOLOG"/>
    <property type="match status" value="1"/>
</dbReference>
<feature type="transmembrane region" description="Helical" evidence="6">
    <location>
        <begin position="30"/>
        <end position="56"/>
    </location>
</feature>
<sequence>MQIHDPLPLGSDSRTGTGEDPPDRMTGKQWLVIILASMASFLDGGAMGATATTLAVFKTGFGLSDTTLGVLVAVGPVGLGCGVGALIGGRLGDRLGRKRIYKWDLLVFALGALIVAASQNPAMLLIGAAVLGLGVGADIPTSLALVSETAPARIRGKMVGFTMVTSSIGPLVVIFTAFAVSPLGLAGARIVFALLLVIALVTWAMRQGMAESVRWRTAVESGISADAAQLFRGANLKAFVWTAMLFVLFVIPASTGGTFTPYITRALGIASQAQSVMFSAVSIASTMIGSFVFMRFVDRTGRHRRIVWSVGVVLELAAYLAFLLLPFSAFTVVFNTLAFGIGAGLAGEGMYKLFSQELFPTMLRSSAQGFTYFAARVTASLWGLLVPVLLSASGITVISAVLVAAIAVMGVIGFFMPATTGRSLEDIELERNSA</sequence>
<keyword evidence="2 6" id="KW-0812">Transmembrane</keyword>
<keyword evidence="3 6" id="KW-1133">Transmembrane helix</keyword>
<evidence type="ECO:0000259" key="7">
    <source>
        <dbReference type="PROSITE" id="PS50850"/>
    </source>
</evidence>
<evidence type="ECO:0000256" key="3">
    <source>
        <dbReference type="ARBA" id="ARBA00022989"/>
    </source>
</evidence>
<feature type="transmembrane region" description="Helical" evidence="6">
    <location>
        <begin position="306"/>
        <end position="326"/>
    </location>
</feature>
<feature type="transmembrane region" description="Helical" evidence="6">
    <location>
        <begin position="158"/>
        <end position="180"/>
    </location>
</feature>
<comment type="subcellular location">
    <subcellularLocation>
        <location evidence="1">Cell membrane</location>
        <topology evidence="1">Multi-pass membrane protein</topology>
    </subcellularLocation>
</comment>
<dbReference type="PROSITE" id="PS50850">
    <property type="entry name" value="MFS"/>
    <property type="match status" value="1"/>
</dbReference>
<feature type="transmembrane region" description="Helical" evidence="6">
    <location>
        <begin position="186"/>
        <end position="205"/>
    </location>
</feature>
<evidence type="ECO:0000313" key="9">
    <source>
        <dbReference type="Proteomes" id="UP001197247"/>
    </source>
</evidence>
<dbReference type="SUPFAM" id="SSF103473">
    <property type="entry name" value="MFS general substrate transporter"/>
    <property type="match status" value="1"/>
</dbReference>
<reference evidence="8 9" key="1">
    <citation type="submission" date="2021-05" db="EMBL/GenBank/DDBJ databases">
        <title>Kineosporia and Streptomyces sp. nov. two new marine actinobacteria isolated from Coral.</title>
        <authorList>
            <person name="Buangrab K."/>
            <person name="Sutthacheep M."/>
            <person name="Yeemin T."/>
            <person name="Harunari E."/>
            <person name="Igarashi Y."/>
            <person name="Kanchanasin P."/>
            <person name="Tanasupawat S."/>
            <person name="Phongsopitanun W."/>
        </authorList>
    </citation>
    <scope>NUCLEOTIDE SEQUENCE [LARGE SCALE GENOMIC DNA]</scope>
    <source>
        <strain evidence="8 9">J2-2</strain>
    </source>
</reference>
<feature type="transmembrane region" description="Helical" evidence="6">
    <location>
        <begin position="238"/>
        <end position="263"/>
    </location>
</feature>
<dbReference type="CDD" id="cd17316">
    <property type="entry name" value="MFS_SV2_like"/>
    <property type="match status" value="1"/>
</dbReference>
<evidence type="ECO:0000256" key="1">
    <source>
        <dbReference type="ARBA" id="ARBA00004651"/>
    </source>
</evidence>
<dbReference type="Pfam" id="PF07690">
    <property type="entry name" value="MFS_1"/>
    <property type="match status" value="1"/>
</dbReference>
<dbReference type="Proteomes" id="UP001197247">
    <property type="component" value="Unassembled WGS sequence"/>
</dbReference>
<dbReference type="Gene3D" id="1.20.1250.20">
    <property type="entry name" value="MFS general substrate transporter like domains"/>
    <property type="match status" value="2"/>
</dbReference>
<feature type="domain" description="Major facilitator superfamily (MFS) profile" evidence="7">
    <location>
        <begin position="32"/>
        <end position="422"/>
    </location>
</feature>
<protein>
    <submittedName>
        <fullName evidence="8">MFS transporter</fullName>
    </submittedName>
</protein>
<evidence type="ECO:0000256" key="5">
    <source>
        <dbReference type="SAM" id="MobiDB-lite"/>
    </source>
</evidence>
<dbReference type="InterPro" id="IPR020846">
    <property type="entry name" value="MFS_dom"/>
</dbReference>
<feature type="transmembrane region" description="Helical" evidence="6">
    <location>
        <begin position="332"/>
        <end position="351"/>
    </location>
</feature>
<dbReference type="InterPro" id="IPR011701">
    <property type="entry name" value="MFS"/>
</dbReference>
<keyword evidence="9" id="KW-1185">Reference proteome</keyword>
<accession>A0ABS5TP71</accession>
<dbReference type="EMBL" id="JAHBAY010000014">
    <property type="protein sequence ID" value="MBT0772896.1"/>
    <property type="molecule type" value="Genomic_DNA"/>
</dbReference>
<feature type="transmembrane region" description="Helical" evidence="6">
    <location>
        <begin position="396"/>
        <end position="416"/>
    </location>
</feature>
<evidence type="ECO:0000256" key="4">
    <source>
        <dbReference type="ARBA" id="ARBA00023136"/>
    </source>
</evidence>
<keyword evidence="4 6" id="KW-0472">Membrane</keyword>
<dbReference type="PROSITE" id="PS00217">
    <property type="entry name" value="SUGAR_TRANSPORT_2"/>
    <property type="match status" value="1"/>
</dbReference>
<dbReference type="InterPro" id="IPR005829">
    <property type="entry name" value="Sugar_transporter_CS"/>
</dbReference>
<feature type="transmembrane region" description="Helical" evidence="6">
    <location>
        <begin position="124"/>
        <end position="146"/>
    </location>
</feature>
<dbReference type="PANTHER" id="PTHR23508">
    <property type="entry name" value="CARBOXYLIC ACID TRANSPORTER PROTEIN HOMOLOG"/>
    <property type="match status" value="1"/>
</dbReference>
<feature type="transmembrane region" description="Helical" evidence="6">
    <location>
        <begin position="68"/>
        <end position="88"/>
    </location>
</feature>
<feature type="region of interest" description="Disordered" evidence="5">
    <location>
        <begin position="1"/>
        <end position="24"/>
    </location>
</feature>